<protein>
    <recommendedName>
        <fullName evidence="3">Response regulatory domain-containing protein</fullName>
    </recommendedName>
</protein>
<accession>A0A0S2W2B4</accession>
<dbReference type="Proteomes" id="UP000064844">
    <property type="component" value="Chromosome"/>
</dbReference>
<gene>
    <name evidence="1" type="ORF">IB211_01080c</name>
</gene>
<evidence type="ECO:0000313" key="1">
    <source>
        <dbReference type="EMBL" id="ALP93473.1"/>
    </source>
</evidence>
<dbReference type="SUPFAM" id="SSF52172">
    <property type="entry name" value="CheY-like"/>
    <property type="match status" value="1"/>
</dbReference>
<keyword evidence="2" id="KW-1185">Reference proteome</keyword>
<dbReference type="AlphaFoldDB" id="A0A0S2W2B4"/>
<dbReference type="InterPro" id="IPR011006">
    <property type="entry name" value="CheY-like_superfamily"/>
</dbReference>
<name>A0A0S2W2B4_9FIRM</name>
<dbReference type="EMBL" id="CP011307">
    <property type="protein sequence ID" value="ALP93473.1"/>
    <property type="molecule type" value="Genomic_DNA"/>
</dbReference>
<evidence type="ECO:0000313" key="2">
    <source>
        <dbReference type="Proteomes" id="UP000064844"/>
    </source>
</evidence>
<sequence>MKEGMAMKKIMIVSPNKVLAQGLMSAVQTRPSLNFEWLAQFGYNEAAIGVDVYRADVVILDVMDEAVSDQVLELCRTLRRGNRDVCLLLLVRQDQSKVRTMAVKAKQAGIADDFVFYDSSLAYLFAKLAAL</sequence>
<dbReference type="KEGG" id="ibu:IB211_01080c"/>
<reference evidence="1 2" key="1">
    <citation type="journal article" date="2015" name="Nat. Commun.">
        <title>Production of butyrate from lysine and the Amadori product fructoselysine by a human gut commensal.</title>
        <authorList>
            <person name="Bui T.P."/>
            <person name="Ritari J."/>
            <person name="Boeren S."/>
            <person name="de Waard P."/>
            <person name="Plugge C.M."/>
            <person name="de Vos W.M."/>
        </authorList>
    </citation>
    <scope>NUCLEOTIDE SEQUENCE [LARGE SCALE GENOMIC DNA]</scope>
    <source>
        <strain evidence="1 2">AF211</strain>
    </source>
</reference>
<dbReference type="STRING" id="1297617.IB211_01080c"/>
<reference evidence="2" key="2">
    <citation type="submission" date="2015-04" db="EMBL/GenBank/DDBJ databases">
        <title>A butyrogenic pathway from the amino acid lysine in a human gut commensal.</title>
        <authorList>
            <person name="de Vos W.M."/>
            <person name="Bui N.T.P."/>
            <person name="Plugge C.M."/>
            <person name="Ritari J."/>
        </authorList>
    </citation>
    <scope>NUCLEOTIDE SEQUENCE [LARGE SCALE GENOMIC DNA]</scope>
    <source>
        <strain evidence="2">AF211</strain>
    </source>
</reference>
<dbReference type="RefSeq" id="WP_147586075.1">
    <property type="nucleotide sequence ID" value="NZ_CP011307.1"/>
</dbReference>
<organism evidence="1 2">
    <name type="scientific">Intestinimonas butyriciproducens</name>
    <dbReference type="NCBI Taxonomy" id="1297617"/>
    <lineage>
        <taxon>Bacteria</taxon>
        <taxon>Bacillati</taxon>
        <taxon>Bacillota</taxon>
        <taxon>Clostridia</taxon>
        <taxon>Eubacteriales</taxon>
        <taxon>Intestinimonas</taxon>
    </lineage>
</organism>
<proteinExistence type="predicted"/>
<evidence type="ECO:0008006" key="3">
    <source>
        <dbReference type="Google" id="ProtNLM"/>
    </source>
</evidence>
<dbReference type="Gene3D" id="3.40.50.2300">
    <property type="match status" value="1"/>
</dbReference>